<evidence type="ECO:0000256" key="1">
    <source>
        <dbReference type="ARBA" id="ARBA00004141"/>
    </source>
</evidence>
<gene>
    <name evidence="8" type="ORF">GCK32_020979</name>
</gene>
<evidence type="ECO:0000256" key="5">
    <source>
        <dbReference type="ARBA" id="ARBA00022989"/>
    </source>
</evidence>
<dbReference type="EMBL" id="WIXE01003682">
    <property type="protein sequence ID" value="KAK5983721.1"/>
    <property type="molecule type" value="Genomic_DNA"/>
</dbReference>
<dbReference type="Gene3D" id="1.10.3860.10">
    <property type="entry name" value="Sodium:dicarboxylate symporter"/>
    <property type="match status" value="1"/>
</dbReference>
<dbReference type="GO" id="GO:0005886">
    <property type="term" value="C:plasma membrane"/>
    <property type="evidence" value="ECO:0007669"/>
    <property type="project" value="TreeGrafter"/>
</dbReference>
<comment type="subcellular location">
    <subcellularLocation>
        <location evidence="1 7">Membrane</location>
        <topology evidence="1 7">Multi-pass membrane protein</topology>
    </subcellularLocation>
</comment>
<dbReference type="GO" id="GO:0015501">
    <property type="term" value="F:glutamate:sodium symporter activity"/>
    <property type="evidence" value="ECO:0007669"/>
    <property type="project" value="TreeGrafter"/>
</dbReference>
<evidence type="ECO:0000313" key="9">
    <source>
        <dbReference type="Proteomes" id="UP001331761"/>
    </source>
</evidence>
<dbReference type="SUPFAM" id="SSF118215">
    <property type="entry name" value="Proton glutamate symport protein"/>
    <property type="match status" value="1"/>
</dbReference>
<accession>A0AAN8FNV3</accession>
<evidence type="ECO:0000256" key="6">
    <source>
        <dbReference type="ARBA" id="ARBA00023136"/>
    </source>
</evidence>
<comment type="caution">
    <text evidence="7">Lacks conserved residue(s) required for the propagation of feature annotation.</text>
</comment>
<keyword evidence="3 7" id="KW-0813">Transport</keyword>
<feature type="transmembrane region" description="Helical" evidence="7">
    <location>
        <begin position="83"/>
        <end position="102"/>
    </location>
</feature>
<dbReference type="GO" id="GO:0005313">
    <property type="term" value="F:L-glutamate transmembrane transporter activity"/>
    <property type="evidence" value="ECO:0007669"/>
    <property type="project" value="TreeGrafter"/>
</dbReference>
<evidence type="ECO:0000256" key="2">
    <source>
        <dbReference type="ARBA" id="ARBA00006148"/>
    </source>
</evidence>
<dbReference type="Pfam" id="PF00375">
    <property type="entry name" value="SDF"/>
    <property type="match status" value="1"/>
</dbReference>
<keyword evidence="6 7" id="KW-0472">Membrane</keyword>
<protein>
    <recommendedName>
        <fullName evidence="7">Amino acid transporter</fullName>
    </recommendedName>
</protein>
<evidence type="ECO:0000256" key="7">
    <source>
        <dbReference type="RuleBase" id="RU361216"/>
    </source>
</evidence>
<dbReference type="PANTHER" id="PTHR11958:SF99">
    <property type="entry name" value="SODIUM-DEPENDENT EXCITATORY AMINO ACID TRANSPORTER GLT-6-RELATED"/>
    <property type="match status" value="1"/>
</dbReference>
<feature type="transmembrane region" description="Helical" evidence="7">
    <location>
        <begin position="43"/>
        <end position="63"/>
    </location>
</feature>
<feature type="non-terminal residue" evidence="8">
    <location>
        <position position="113"/>
    </location>
</feature>
<evidence type="ECO:0000256" key="4">
    <source>
        <dbReference type="ARBA" id="ARBA00022692"/>
    </source>
</evidence>
<keyword evidence="7" id="KW-0769">Symport</keyword>
<dbReference type="PANTHER" id="PTHR11958">
    <property type="entry name" value="SODIUM/DICARBOXYLATE SYMPORTER-RELATED"/>
    <property type="match status" value="1"/>
</dbReference>
<comment type="caution">
    <text evidence="8">The sequence shown here is derived from an EMBL/GenBank/DDBJ whole genome shotgun (WGS) entry which is preliminary data.</text>
</comment>
<sequence length="113" mass="12671">MFPDNIVVASFERSQTIQRKSVIIMGNETEFEITRDVSRQRGINIIGIIVFCIGFGIVTSYYAEKVRVIVDFFVALDKIIMRLMMFSPLGITSLICGSLLELDDIWLAAGAMS</sequence>
<dbReference type="InterPro" id="IPR050746">
    <property type="entry name" value="DAACS"/>
</dbReference>
<dbReference type="InterPro" id="IPR001991">
    <property type="entry name" value="Na-dicarboxylate_symporter"/>
</dbReference>
<name>A0AAN8FNV3_TRICO</name>
<comment type="similarity">
    <text evidence="2 7">Belongs to the dicarboxylate/amino acid:cation symporter (DAACS) (TC 2.A.23) family.</text>
</comment>
<organism evidence="8 9">
    <name type="scientific">Trichostrongylus colubriformis</name>
    <name type="common">Black scour worm</name>
    <dbReference type="NCBI Taxonomy" id="6319"/>
    <lineage>
        <taxon>Eukaryota</taxon>
        <taxon>Metazoa</taxon>
        <taxon>Ecdysozoa</taxon>
        <taxon>Nematoda</taxon>
        <taxon>Chromadorea</taxon>
        <taxon>Rhabditida</taxon>
        <taxon>Rhabditina</taxon>
        <taxon>Rhabditomorpha</taxon>
        <taxon>Strongyloidea</taxon>
        <taxon>Trichostrongylidae</taxon>
        <taxon>Trichostrongylus</taxon>
    </lineage>
</organism>
<reference evidence="8 9" key="1">
    <citation type="submission" date="2019-10" db="EMBL/GenBank/DDBJ databases">
        <title>Assembly and Annotation for the nematode Trichostrongylus colubriformis.</title>
        <authorList>
            <person name="Martin J."/>
        </authorList>
    </citation>
    <scope>NUCLEOTIDE SEQUENCE [LARGE SCALE GENOMIC DNA]</scope>
    <source>
        <strain evidence="8">G859</strain>
        <tissue evidence="8">Whole worm</tissue>
    </source>
</reference>
<evidence type="ECO:0000313" key="8">
    <source>
        <dbReference type="EMBL" id="KAK5983721.1"/>
    </source>
</evidence>
<dbReference type="InterPro" id="IPR036458">
    <property type="entry name" value="Na:dicarbo_symporter_sf"/>
</dbReference>
<keyword evidence="4 7" id="KW-0812">Transmembrane</keyword>
<keyword evidence="9" id="KW-1185">Reference proteome</keyword>
<evidence type="ECO:0000256" key="3">
    <source>
        <dbReference type="ARBA" id="ARBA00022448"/>
    </source>
</evidence>
<dbReference type="Proteomes" id="UP001331761">
    <property type="component" value="Unassembled WGS sequence"/>
</dbReference>
<keyword evidence="5 7" id="KW-1133">Transmembrane helix</keyword>
<dbReference type="AlphaFoldDB" id="A0AAN8FNV3"/>
<proteinExistence type="inferred from homology"/>
<dbReference type="GO" id="GO:0015175">
    <property type="term" value="F:neutral L-amino acid transmembrane transporter activity"/>
    <property type="evidence" value="ECO:0007669"/>
    <property type="project" value="TreeGrafter"/>
</dbReference>